<feature type="transmembrane region" description="Helical" evidence="5">
    <location>
        <begin position="263"/>
        <end position="288"/>
    </location>
</feature>
<evidence type="ECO:0000256" key="3">
    <source>
        <dbReference type="ARBA" id="ARBA00022989"/>
    </source>
</evidence>
<feature type="transmembrane region" description="Helical" evidence="5">
    <location>
        <begin position="223"/>
        <end position="243"/>
    </location>
</feature>
<feature type="transmembrane region" description="Helical" evidence="5">
    <location>
        <begin position="15"/>
        <end position="36"/>
    </location>
</feature>
<proteinExistence type="inferred from homology"/>
<evidence type="ECO:0000256" key="4">
    <source>
        <dbReference type="ARBA" id="ARBA00023136"/>
    </source>
</evidence>
<keyword evidence="9" id="KW-1185">Reference proteome</keyword>
<keyword evidence="4 5" id="KW-0472">Membrane</keyword>
<feature type="transmembrane region" description="Helical" evidence="5">
    <location>
        <begin position="327"/>
        <end position="348"/>
    </location>
</feature>
<protein>
    <recommendedName>
        <fullName evidence="5">NADH-quinone oxidoreductase subunit N</fullName>
        <ecNumber evidence="5">7.1.1.-</ecNumber>
    </recommendedName>
    <alternativeName>
        <fullName evidence="5">NADH dehydrogenase I subunit N</fullName>
    </alternativeName>
    <alternativeName>
        <fullName evidence="5">NDH-1 subunit N</fullName>
    </alternativeName>
</protein>
<feature type="transmembrane region" description="Helical" evidence="5">
    <location>
        <begin position="467"/>
        <end position="487"/>
    </location>
</feature>
<dbReference type="AlphaFoldDB" id="A0A3P1CIN0"/>
<comment type="catalytic activity">
    <reaction evidence="5">
        <text>a quinone + NADH + 5 H(+)(in) = a quinol + NAD(+) + 4 H(+)(out)</text>
        <dbReference type="Rhea" id="RHEA:57888"/>
        <dbReference type="ChEBI" id="CHEBI:15378"/>
        <dbReference type="ChEBI" id="CHEBI:24646"/>
        <dbReference type="ChEBI" id="CHEBI:57540"/>
        <dbReference type="ChEBI" id="CHEBI:57945"/>
        <dbReference type="ChEBI" id="CHEBI:132124"/>
    </reaction>
</comment>
<sequence>MRFRTQDNEPTPKPVRFFCTFTAIKICLFVCALQLIDQLNDSIRSLSGFWPELALALAIALIVLADLVLISRLKTPKAGSSAELGPKPADQLAYSKNRSILYGLSLTAVVVAGALVIGQGTNNQGFLFNAALLLDNQAVFYKLVVTLAAFFAILHAWTIARPRAAWPLDWLPILLALVLGLYLMTMSVNLLTIYLSIELVSISSYLLTALSTDRKASEGGLKYLLFGAVSSAIMLYGMSLLYGLTGTLALSDFAEQLAQNDSFVVYVAGFLTLAGILFKLSLVPFHVWTPDAYEAAPTPVVAFFSVGPKAAALLVLMRMLTAFPASFQTPLAVVALASITLGNLSALWQTDAKRMLAYSSIAHAGFLLVGVVAFNKTGFEAATFYVATYVFINMAAFLLVDLLAQQRAGSLTIQNFGGLGSSQPLLSAALTAVMIALTGLPPTVGFTAKLLAFSALLEAYQSSGNPWLPALFGIGLLNAVISLFYYLRIPFLLYFRPAPAPDLSDTAISRPQLILATLLTVPVLVLFFKPSWLLRWIEGL</sequence>
<organism evidence="8 9">
    <name type="scientific">Larkinella knui</name>
    <dbReference type="NCBI Taxonomy" id="2025310"/>
    <lineage>
        <taxon>Bacteria</taxon>
        <taxon>Pseudomonadati</taxon>
        <taxon>Bacteroidota</taxon>
        <taxon>Cytophagia</taxon>
        <taxon>Cytophagales</taxon>
        <taxon>Spirosomataceae</taxon>
        <taxon>Larkinella</taxon>
    </lineage>
</organism>
<evidence type="ECO:0000313" key="8">
    <source>
        <dbReference type="EMBL" id="RRB12916.1"/>
    </source>
</evidence>
<keyword evidence="5" id="KW-1278">Translocase</keyword>
<comment type="function">
    <text evidence="5">NDH-1 shuttles electrons from NADH, via FMN and iron-sulfur (Fe-S) centers, to quinones in the respiratory chain. The immediate electron acceptor for the enzyme in this species is believed to be a menaquinone. Couples the redox reaction to proton translocation (for every two electrons transferred, four hydrogen ions are translocated across the cytoplasmic membrane), and thus conserves the redox energy in a proton gradient.</text>
</comment>
<feature type="transmembrane region" description="Helical" evidence="5">
    <location>
        <begin position="138"/>
        <end position="157"/>
    </location>
</feature>
<keyword evidence="5" id="KW-0874">Quinone</keyword>
<dbReference type="EC" id="7.1.1.-" evidence="5"/>
<dbReference type="GO" id="GO:0012505">
    <property type="term" value="C:endomembrane system"/>
    <property type="evidence" value="ECO:0007669"/>
    <property type="project" value="UniProtKB-SubCell"/>
</dbReference>
<accession>A0A3P1CIN0</accession>
<dbReference type="HAMAP" id="MF_00445">
    <property type="entry name" value="NDH1_NuoN_1"/>
    <property type="match status" value="1"/>
</dbReference>
<feature type="transmembrane region" description="Helical" evidence="5">
    <location>
        <begin position="191"/>
        <end position="211"/>
    </location>
</feature>
<feature type="transmembrane region" description="Helical" evidence="5">
    <location>
        <begin position="425"/>
        <end position="447"/>
    </location>
</feature>
<comment type="similarity">
    <text evidence="5">Belongs to the complex I subunit 2 family.</text>
</comment>
<dbReference type="GO" id="GO:0048038">
    <property type="term" value="F:quinone binding"/>
    <property type="evidence" value="ECO:0007669"/>
    <property type="project" value="UniProtKB-KW"/>
</dbReference>
<dbReference type="Pfam" id="PF00361">
    <property type="entry name" value="Proton_antipo_M"/>
    <property type="match status" value="1"/>
</dbReference>
<evidence type="ECO:0000256" key="1">
    <source>
        <dbReference type="ARBA" id="ARBA00004127"/>
    </source>
</evidence>
<evidence type="ECO:0000313" key="9">
    <source>
        <dbReference type="Proteomes" id="UP000274271"/>
    </source>
</evidence>
<comment type="caution">
    <text evidence="8">The sequence shown here is derived from an EMBL/GenBank/DDBJ whole genome shotgun (WGS) entry which is preliminary data.</text>
</comment>
<feature type="transmembrane region" description="Helical" evidence="5">
    <location>
        <begin position="300"/>
        <end position="321"/>
    </location>
</feature>
<evidence type="ECO:0000259" key="7">
    <source>
        <dbReference type="Pfam" id="PF00361"/>
    </source>
</evidence>
<feature type="domain" description="NADH:quinone oxidoreductase/Mrp antiporter transmembrane" evidence="7">
    <location>
        <begin position="187"/>
        <end position="461"/>
    </location>
</feature>
<dbReference type="Proteomes" id="UP000274271">
    <property type="component" value="Unassembled WGS sequence"/>
</dbReference>
<dbReference type="EMBL" id="RQJP01000004">
    <property type="protein sequence ID" value="RRB12916.1"/>
    <property type="molecule type" value="Genomic_DNA"/>
</dbReference>
<dbReference type="GO" id="GO:0042773">
    <property type="term" value="P:ATP synthesis coupled electron transport"/>
    <property type="evidence" value="ECO:0007669"/>
    <property type="project" value="InterPro"/>
</dbReference>
<comment type="subunit">
    <text evidence="5">NDH-1 is composed of 14 different subunits. Subunits NuoA, H, J, K, L, M, N constitute the membrane sector of the complex.</text>
</comment>
<reference evidence="8 9" key="1">
    <citation type="submission" date="2018-11" db="EMBL/GenBank/DDBJ databases">
        <authorList>
            <person name="Zhou Z."/>
            <person name="Wang G."/>
        </authorList>
    </citation>
    <scope>NUCLEOTIDE SEQUENCE [LARGE SCALE GENOMIC DNA]</scope>
    <source>
        <strain evidence="8 9">KCTC42998</strain>
    </source>
</reference>
<keyword evidence="5" id="KW-1003">Cell membrane</keyword>
<evidence type="ECO:0000256" key="2">
    <source>
        <dbReference type="ARBA" id="ARBA00022692"/>
    </source>
</evidence>
<dbReference type="OrthoDB" id="9811718at2"/>
<comment type="subcellular location">
    <subcellularLocation>
        <location evidence="5">Cell membrane</location>
        <topology evidence="5">Multi-pass membrane protein</topology>
    </subcellularLocation>
    <subcellularLocation>
        <location evidence="1">Endomembrane system</location>
        <topology evidence="1">Multi-pass membrane protein</topology>
    </subcellularLocation>
    <subcellularLocation>
        <location evidence="6">Membrane</location>
        <topology evidence="6">Multi-pass membrane protein</topology>
    </subcellularLocation>
</comment>
<dbReference type="GO" id="GO:0005886">
    <property type="term" value="C:plasma membrane"/>
    <property type="evidence" value="ECO:0007669"/>
    <property type="project" value="UniProtKB-SubCell"/>
</dbReference>
<dbReference type="GO" id="GO:0008137">
    <property type="term" value="F:NADH dehydrogenase (ubiquinone) activity"/>
    <property type="evidence" value="ECO:0007669"/>
    <property type="project" value="InterPro"/>
</dbReference>
<feature type="transmembrane region" description="Helical" evidence="5">
    <location>
        <begin position="164"/>
        <end position="185"/>
    </location>
</feature>
<feature type="transmembrane region" description="Helical" evidence="5">
    <location>
        <begin position="355"/>
        <end position="374"/>
    </location>
</feature>
<evidence type="ECO:0000256" key="5">
    <source>
        <dbReference type="HAMAP-Rule" id="MF_00445"/>
    </source>
</evidence>
<feature type="transmembrane region" description="Helical" evidence="5">
    <location>
        <begin position="48"/>
        <end position="70"/>
    </location>
</feature>
<dbReference type="PANTHER" id="PTHR22773">
    <property type="entry name" value="NADH DEHYDROGENASE"/>
    <property type="match status" value="1"/>
</dbReference>
<dbReference type="InterPro" id="IPR001750">
    <property type="entry name" value="ND/Mrp_TM"/>
</dbReference>
<feature type="transmembrane region" description="Helical" evidence="5">
    <location>
        <begin position="513"/>
        <end position="534"/>
    </location>
</feature>
<keyword evidence="3 5" id="KW-1133">Transmembrane helix</keyword>
<name>A0A3P1CIN0_9BACT</name>
<keyword evidence="2 5" id="KW-0812">Transmembrane</keyword>
<dbReference type="InterPro" id="IPR010096">
    <property type="entry name" value="NADH-Q_OxRdtase_suN/2"/>
</dbReference>
<feature type="transmembrane region" description="Helical" evidence="5">
    <location>
        <begin position="386"/>
        <end position="404"/>
    </location>
</feature>
<keyword evidence="5" id="KW-0520">NAD</keyword>
<dbReference type="GO" id="GO:0050136">
    <property type="term" value="F:NADH dehydrogenase (quinone) (non-electrogenic) activity"/>
    <property type="evidence" value="ECO:0007669"/>
    <property type="project" value="UniProtKB-UniRule"/>
</dbReference>
<feature type="transmembrane region" description="Helical" evidence="5">
    <location>
        <begin position="100"/>
        <end position="118"/>
    </location>
</feature>
<gene>
    <name evidence="5" type="primary">nuoN</name>
    <name evidence="8" type="ORF">EHT87_22370</name>
</gene>
<evidence type="ECO:0000256" key="6">
    <source>
        <dbReference type="RuleBase" id="RU000320"/>
    </source>
</evidence>
<keyword evidence="5" id="KW-0813">Transport</keyword>